<organism evidence="6 7">
    <name type="scientific">Paenibacillus polymyxa</name>
    <name type="common">Bacillus polymyxa</name>
    <dbReference type="NCBI Taxonomy" id="1406"/>
    <lineage>
        <taxon>Bacteria</taxon>
        <taxon>Bacillati</taxon>
        <taxon>Bacillota</taxon>
        <taxon>Bacilli</taxon>
        <taxon>Bacillales</taxon>
        <taxon>Paenibacillaceae</taxon>
        <taxon>Paenibacillus</taxon>
    </lineage>
</organism>
<dbReference type="PANTHER" id="PTHR30055">
    <property type="entry name" value="HTH-TYPE TRANSCRIPTIONAL REGULATOR RUTR"/>
    <property type="match status" value="1"/>
</dbReference>
<dbReference type="Gene3D" id="1.10.10.60">
    <property type="entry name" value="Homeodomain-like"/>
    <property type="match status" value="1"/>
</dbReference>
<dbReference type="AlphaFoldDB" id="A0A8I1J3V1"/>
<keyword evidence="1" id="KW-0805">Transcription regulation</keyword>
<feature type="domain" description="HTH tetR-type" evidence="5">
    <location>
        <begin position="1"/>
        <end position="60"/>
    </location>
</feature>
<dbReference type="Proteomes" id="UP000650605">
    <property type="component" value="Unassembled WGS sequence"/>
</dbReference>
<proteinExistence type="predicted"/>
<gene>
    <name evidence="6" type="ORF">JDW19_19565</name>
</gene>
<evidence type="ECO:0000313" key="7">
    <source>
        <dbReference type="Proteomes" id="UP000650605"/>
    </source>
</evidence>
<protein>
    <submittedName>
        <fullName evidence="6">TetR/AcrR family transcriptional regulator</fullName>
    </submittedName>
</protein>
<keyword evidence="2 4" id="KW-0238">DNA-binding</keyword>
<dbReference type="Pfam" id="PF00440">
    <property type="entry name" value="TetR_N"/>
    <property type="match status" value="1"/>
</dbReference>
<accession>A0A8I1J3V1</accession>
<sequence length="190" mass="21740">MTLQKIKTVSLQQFAKKGYDASSLQLIADEVGIKKQSIYAHFKSKDDLFLDIFKDAVDQEILELDRYFQDQSEQSLEVVLRGLIVEFKERYESAMNLRLILYIGFLIPSALESQVQALVTRYVQHKTSLVHGRLATETSVKLRVPAQSAATAYMNLIEGMLVELVYNGTDGFDLRLESSWDIYWHGLIRA</sequence>
<evidence type="ECO:0000256" key="1">
    <source>
        <dbReference type="ARBA" id="ARBA00023015"/>
    </source>
</evidence>
<keyword evidence="3" id="KW-0804">Transcription</keyword>
<dbReference type="InterPro" id="IPR009057">
    <property type="entry name" value="Homeodomain-like_sf"/>
</dbReference>
<dbReference type="Gene3D" id="1.10.357.10">
    <property type="entry name" value="Tetracycline Repressor, domain 2"/>
    <property type="match status" value="1"/>
</dbReference>
<dbReference type="RefSeq" id="WP_029519317.1">
    <property type="nucleotide sequence ID" value="NZ_ALJV01000271.1"/>
</dbReference>
<comment type="caution">
    <text evidence="6">The sequence shown here is derived from an EMBL/GenBank/DDBJ whole genome shotgun (WGS) entry which is preliminary data.</text>
</comment>
<dbReference type="PROSITE" id="PS50977">
    <property type="entry name" value="HTH_TETR_2"/>
    <property type="match status" value="1"/>
</dbReference>
<evidence type="ECO:0000313" key="6">
    <source>
        <dbReference type="EMBL" id="MBM0635310.1"/>
    </source>
</evidence>
<dbReference type="EMBL" id="JAEHFQ010000012">
    <property type="protein sequence ID" value="MBM0635310.1"/>
    <property type="molecule type" value="Genomic_DNA"/>
</dbReference>
<dbReference type="InterPro" id="IPR001647">
    <property type="entry name" value="HTH_TetR"/>
</dbReference>
<evidence type="ECO:0000256" key="2">
    <source>
        <dbReference type="ARBA" id="ARBA00023125"/>
    </source>
</evidence>
<dbReference type="PRINTS" id="PR00455">
    <property type="entry name" value="HTHTETR"/>
</dbReference>
<evidence type="ECO:0000256" key="4">
    <source>
        <dbReference type="PROSITE-ProRule" id="PRU00335"/>
    </source>
</evidence>
<reference evidence="6" key="1">
    <citation type="submission" date="2020-12" db="EMBL/GenBank/DDBJ databases">
        <title>Paenibacillus polymyxa LMG 27872: a double-edged sword.</title>
        <authorList>
            <person name="Langendries S."/>
            <person name="Garcia Mendez S."/>
            <person name="Beirinckx S."/>
            <person name="Viaene T."/>
            <person name="Baeyen S."/>
            <person name="Goeminne G."/>
            <person name="Willems A."/>
            <person name="Debode J."/>
            <person name="Goormachtig S."/>
        </authorList>
    </citation>
    <scope>NUCLEOTIDE SEQUENCE</scope>
    <source>
        <strain evidence="6">LMG 27872</strain>
    </source>
</reference>
<dbReference type="SUPFAM" id="SSF46689">
    <property type="entry name" value="Homeodomain-like"/>
    <property type="match status" value="1"/>
</dbReference>
<dbReference type="GO" id="GO:0000976">
    <property type="term" value="F:transcription cis-regulatory region binding"/>
    <property type="evidence" value="ECO:0007669"/>
    <property type="project" value="TreeGrafter"/>
</dbReference>
<name>A0A8I1J3V1_PAEPO</name>
<evidence type="ECO:0000259" key="5">
    <source>
        <dbReference type="PROSITE" id="PS50977"/>
    </source>
</evidence>
<dbReference type="GO" id="GO:0003700">
    <property type="term" value="F:DNA-binding transcription factor activity"/>
    <property type="evidence" value="ECO:0007669"/>
    <property type="project" value="TreeGrafter"/>
</dbReference>
<feature type="DNA-binding region" description="H-T-H motif" evidence="4">
    <location>
        <begin position="23"/>
        <end position="42"/>
    </location>
</feature>
<dbReference type="PANTHER" id="PTHR30055:SF238">
    <property type="entry name" value="MYCOFACTOCIN BIOSYNTHESIS TRANSCRIPTIONAL REGULATOR MFTR-RELATED"/>
    <property type="match status" value="1"/>
</dbReference>
<evidence type="ECO:0000256" key="3">
    <source>
        <dbReference type="ARBA" id="ARBA00023163"/>
    </source>
</evidence>
<dbReference type="InterPro" id="IPR050109">
    <property type="entry name" value="HTH-type_TetR-like_transc_reg"/>
</dbReference>